<sequence length="235" mass="27706">MIVRIGICDDEARVRLKTRQLVEKYLKMYELTYEIYEFSSGEELLASYPQSLDVLLLDITMGQLNGIETAKEIRSFDSTVDIIFLTSLMEFMQEGYVVRAYRYLLKPLDDKKVLKHVMSCIEERLLRQDAHLLIQNRGVFYRIDIPSILYIETKKPGVLIHTSNRTYEIRMSLSELERRLSGYPFFRSHKSYFIHLVHVDRLLSNAVRIQQEEVPVSKHRIRDLKLSMLKLLGDQ</sequence>
<gene>
    <name evidence="4" type="primary">rgbR</name>
    <name evidence="4" type="ORF">T23_17940</name>
</gene>
<dbReference type="InterPro" id="IPR001789">
    <property type="entry name" value="Sig_transdc_resp-reg_receiver"/>
</dbReference>
<evidence type="ECO:0000259" key="2">
    <source>
        <dbReference type="PROSITE" id="PS50110"/>
    </source>
</evidence>
<dbReference type="RefSeq" id="WP_161831025.1">
    <property type="nucleotide sequence ID" value="NZ_AP028127.1"/>
</dbReference>
<proteinExistence type="predicted"/>
<name>A0ABM8IKB0_9FIRM</name>
<dbReference type="Pfam" id="PF00072">
    <property type="entry name" value="Response_reg"/>
    <property type="match status" value="1"/>
</dbReference>
<feature type="domain" description="HTH LytTR-type" evidence="3">
    <location>
        <begin position="132"/>
        <end position="230"/>
    </location>
</feature>
<keyword evidence="1" id="KW-0597">Phosphoprotein</keyword>
<dbReference type="EMBL" id="AP028127">
    <property type="protein sequence ID" value="BEH91692.1"/>
    <property type="molecule type" value="Genomic_DNA"/>
</dbReference>
<dbReference type="Pfam" id="PF04397">
    <property type="entry name" value="LytTR"/>
    <property type="match status" value="1"/>
</dbReference>
<dbReference type="Gene3D" id="3.40.50.2300">
    <property type="match status" value="1"/>
</dbReference>
<dbReference type="SUPFAM" id="SSF52172">
    <property type="entry name" value="CheY-like"/>
    <property type="match status" value="1"/>
</dbReference>
<evidence type="ECO:0000259" key="3">
    <source>
        <dbReference type="PROSITE" id="PS50930"/>
    </source>
</evidence>
<organism evidence="4 5">
    <name type="scientific">Turicibacter faecis</name>
    <dbReference type="NCBI Taxonomy" id="2963365"/>
    <lineage>
        <taxon>Bacteria</taxon>
        <taxon>Bacillati</taxon>
        <taxon>Bacillota</taxon>
        <taxon>Erysipelotrichia</taxon>
        <taxon>Erysipelotrichales</taxon>
        <taxon>Turicibacteraceae</taxon>
        <taxon>Turicibacter</taxon>
    </lineage>
</organism>
<keyword evidence="4" id="KW-0238">DNA-binding</keyword>
<keyword evidence="5" id="KW-1185">Reference proteome</keyword>
<evidence type="ECO:0000256" key="1">
    <source>
        <dbReference type="PROSITE-ProRule" id="PRU00169"/>
    </source>
</evidence>
<dbReference type="PANTHER" id="PTHR37299">
    <property type="entry name" value="TRANSCRIPTIONAL REGULATOR-RELATED"/>
    <property type="match status" value="1"/>
</dbReference>
<dbReference type="InterPro" id="IPR046947">
    <property type="entry name" value="LytR-like"/>
</dbReference>
<feature type="domain" description="Response regulatory" evidence="2">
    <location>
        <begin position="4"/>
        <end position="121"/>
    </location>
</feature>
<dbReference type="SMART" id="SM00850">
    <property type="entry name" value="LytTR"/>
    <property type="match status" value="1"/>
</dbReference>
<dbReference type="Proteomes" id="UP001432099">
    <property type="component" value="Chromosome"/>
</dbReference>
<dbReference type="SMART" id="SM00448">
    <property type="entry name" value="REC"/>
    <property type="match status" value="1"/>
</dbReference>
<evidence type="ECO:0000313" key="4">
    <source>
        <dbReference type="EMBL" id="BEH91692.1"/>
    </source>
</evidence>
<accession>A0ABM8IKB0</accession>
<dbReference type="PROSITE" id="PS50930">
    <property type="entry name" value="HTH_LYTTR"/>
    <property type="match status" value="1"/>
</dbReference>
<dbReference type="InterPro" id="IPR007492">
    <property type="entry name" value="LytTR_DNA-bd_dom"/>
</dbReference>
<dbReference type="PROSITE" id="PS50110">
    <property type="entry name" value="RESPONSE_REGULATORY"/>
    <property type="match status" value="1"/>
</dbReference>
<reference evidence="4" key="1">
    <citation type="journal article" date="2024" name="Int. J. Syst. Evol. Microbiol.">
        <title>Turicibacter faecis sp. nov., isolated from faeces of heart failure mouse model.</title>
        <authorList>
            <person name="Imamura Y."/>
            <person name="Motooka D."/>
            <person name="Nakajima Y."/>
            <person name="Ito S."/>
            <person name="Kitakaze M."/>
            <person name="Iida T."/>
            <person name="Nakamura S."/>
        </authorList>
    </citation>
    <scope>NUCLEOTIDE SEQUENCE</scope>
    <source>
        <strain evidence="4">TC023</strain>
    </source>
</reference>
<evidence type="ECO:0000313" key="5">
    <source>
        <dbReference type="Proteomes" id="UP001432099"/>
    </source>
</evidence>
<protein>
    <submittedName>
        <fullName evidence="4">DNA-binding response regulator</fullName>
    </submittedName>
</protein>
<feature type="modified residue" description="4-aspartylphosphate" evidence="1">
    <location>
        <position position="58"/>
    </location>
</feature>
<dbReference type="GO" id="GO:0003677">
    <property type="term" value="F:DNA binding"/>
    <property type="evidence" value="ECO:0007669"/>
    <property type="project" value="UniProtKB-KW"/>
</dbReference>
<dbReference type="InterPro" id="IPR011006">
    <property type="entry name" value="CheY-like_superfamily"/>
</dbReference>
<dbReference type="Gene3D" id="2.40.50.1020">
    <property type="entry name" value="LytTr DNA-binding domain"/>
    <property type="match status" value="1"/>
</dbReference>
<dbReference type="PANTHER" id="PTHR37299:SF1">
    <property type="entry name" value="STAGE 0 SPORULATION PROTEIN A HOMOLOG"/>
    <property type="match status" value="1"/>
</dbReference>